<gene>
    <name evidence="1" type="ORF">CP520_02165</name>
</gene>
<sequence length="296" mass="33187">MNYTLAPGTRIWILFAQIFGTTFAVVGLLTYCAYLQDIRESMKSLSESGQYAATAFILSVLVYFTWKSIWSCVVICKAAMNMDDATLSANKWIISSLSLTVGGLFTPYLMTLFPNNNVVSTIRPKVYLSKVFGMFMIVGAPLAMICYSIAMKGYFTSDASSYTAAIYALGGIFTVWGIANVATFYGSTKSVDYLSNGWMQFLANATLVIVTLELIVVLFESIFELVYAIGEIFYQGRQNFFWVLLNILNVVIYALYVALVWHVTWNTMTGIWQDQVDFTTYKAAENYQKNHPVPAM</sequence>
<reference evidence="1 2" key="1">
    <citation type="submission" date="2017-09" db="EMBL/GenBank/DDBJ databases">
        <title>SPAdes assembly of the Mesoplasma lactucae genome.</title>
        <authorList>
            <person name="Knight T.F."/>
            <person name="Rubinstein R."/>
            <person name="Citino T."/>
        </authorList>
    </citation>
    <scope>NUCLEOTIDE SEQUENCE [LARGE SCALE GENOMIC DNA]</scope>
    <source>
        <strain evidence="1 2">831-C4</strain>
    </source>
</reference>
<dbReference type="RefSeq" id="WP_096862837.1">
    <property type="nucleotide sequence ID" value="NZ_CP023668.1"/>
</dbReference>
<evidence type="ECO:0000313" key="1">
    <source>
        <dbReference type="EMBL" id="ATG97549.1"/>
    </source>
</evidence>
<name>A0A291IRX2_9MOLU</name>
<keyword evidence="2" id="KW-1185">Reference proteome</keyword>
<accession>A0A291IRX2</accession>
<protein>
    <submittedName>
        <fullName evidence="1">Uncharacterized protein</fullName>
    </submittedName>
</protein>
<dbReference type="Proteomes" id="UP000232227">
    <property type="component" value="Chromosome"/>
</dbReference>
<evidence type="ECO:0000313" key="2">
    <source>
        <dbReference type="Proteomes" id="UP000232227"/>
    </source>
</evidence>
<dbReference type="KEGG" id="mlac:CP520_02165"/>
<dbReference type="AlphaFoldDB" id="A0A291IRX2"/>
<dbReference type="OrthoDB" id="388593at2"/>
<organism evidence="1 2">
    <name type="scientific">Mesoplasma lactucae ATCC 49193</name>
    <dbReference type="NCBI Taxonomy" id="81460"/>
    <lineage>
        <taxon>Bacteria</taxon>
        <taxon>Bacillati</taxon>
        <taxon>Mycoplasmatota</taxon>
        <taxon>Mollicutes</taxon>
        <taxon>Entomoplasmatales</taxon>
        <taxon>Entomoplasmataceae</taxon>
        <taxon>Mesoplasma</taxon>
    </lineage>
</organism>
<proteinExistence type="predicted"/>
<dbReference type="EMBL" id="CP023668">
    <property type="protein sequence ID" value="ATG97549.1"/>
    <property type="molecule type" value="Genomic_DNA"/>
</dbReference>